<feature type="transmembrane region" description="Helical" evidence="5">
    <location>
        <begin position="76"/>
        <end position="93"/>
    </location>
</feature>
<dbReference type="InterPro" id="IPR051533">
    <property type="entry name" value="WaaL-like"/>
</dbReference>
<dbReference type="PANTHER" id="PTHR37422:SF23">
    <property type="entry name" value="TEICHURONIC ACID BIOSYNTHESIS PROTEIN TUAE"/>
    <property type="match status" value="1"/>
</dbReference>
<comment type="subcellular location">
    <subcellularLocation>
        <location evidence="1">Membrane</location>
        <topology evidence="1">Multi-pass membrane protein</topology>
    </subcellularLocation>
</comment>
<dbReference type="RefSeq" id="WP_141400780.1">
    <property type="nucleotide sequence ID" value="NZ_OCND01000005.1"/>
</dbReference>
<accession>A0A286D844</accession>
<gene>
    <name evidence="7" type="ORF">SAMN06296416_10564</name>
</gene>
<dbReference type="PANTHER" id="PTHR37422">
    <property type="entry name" value="TEICHURONIC ACID BIOSYNTHESIS PROTEIN TUAE"/>
    <property type="match status" value="1"/>
</dbReference>
<sequence>MNTKLSEVREGILEPERLDRHALIAAVSALALIAAPALLVLPKGLALFGALLLVMTLLLMRRFPSAWREAGGTLRLLLLLAALVLGVSMLSMQLSGQGWRTIDNIARQLLLPWCALVAYAAAPSRLWLWRGAMAGVVLAFLLALAQASSGLHRAGAGSNPLVFANAVLALLVLAVYCRPASRRWQVLLPVTLAFALGTTAIVLSGSRGVLPGLGLLLLAAMFRGGRRGWLRLGAAAAVAAAALLVLWSVPKLAEQSRLQHVSADLQAYSRGHVDTPVGARIEFLAVAGRAFARHPLTGVGIDRFGGEIRQIPVCRQQDLAFCKLGHAHNDLAEWAATMGLPGLAAIVLLYLLPALLFVRLLRRAGAGPPVGAAWAGLMLIVMYALSGMTQSMFAHALTSSAYAVFVGLLSGIAMREAEAAGRSPLPDRGHS</sequence>
<dbReference type="EMBL" id="OCND01000005">
    <property type="protein sequence ID" value="SOD54803.1"/>
    <property type="molecule type" value="Genomic_DNA"/>
</dbReference>
<feature type="transmembrane region" description="Helical" evidence="5">
    <location>
        <begin position="45"/>
        <end position="64"/>
    </location>
</feature>
<feature type="transmembrane region" description="Helical" evidence="5">
    <location>
        <begin position="127"/>
        <end position="148"/>
    </location>
</feature>
<organism evidence="7 8">
    <name type="scientific">Pseudoxanthomonas wuyuanensis</name>
    <dbReference type="NCBI Taxonomy" id="1073196"/>
    <lineage>
        <taxon>Bacteria</taxon>
        <taxon>Pseudomonadati</taxon>
        <taxon>Pseudomonadota</taxon>
        <taxon>Gammaproteobacteria</taxon>
        <taxon>Lysobacterales</taxon>
        <taxon>Lysobacteraceae</taxon>
        <taxon>Pseudoxanthomonas</taxon>
    </lineage>
</organism>
<dbReference type="GO" id="GO:0016020">
    <property type="term" value="C:membrane"/>
    <property type="evidence" value="ECO:0007669"/>
    <property type="project" value="UniProtKB-SubCell"/>
</dbReference>
<feature type="transmembrane region" description="Helical" evidence="5">
    <location>
        <begin position="392"/>
        <end position="413"/>
    </location>
</feature>
<evidence type="ECO:0000256" key="1">
    <source>
        <dbReference type="ARBA" id="ARBA00004141"/>
    </source>
</evidence>
<keyword evidence="4 5" id="KW-0472">Membrane</keyword>
<feature type="transmembrane region" description="Helical" evidence="5">
    <location>
        <begin position="232"/>
        <end position="249"/>
    </location>
</feature>
<keyword evidence="8" id="KW-1185">Reference proteome</keyword>
<dbReference type="Pfam" id="PF04932">
    <property type="entry name" value="Wzy_C"/>
    <property type="match status" value="1"/>
</dbReference>
<proteinExistence type="predicted"/>
<feature type="transmembrane region" description="Helical" evidence="5">
    <location>
        <begin position="209"/>
        <end position="225"/>
    </location>
</feature>
<feature type="transmembrane region" description="Helical" evidence="5">
    <location>
        <begin position="184"/>
        <end position="203"/>
    </location>
</feature>
<feature type="transmembrane region" description="Helical" evidence="5">
    <location>
        <begin position="21"/>
        <end position="39"/>
    </location>
</feature>
<protein>
    <submittedName>
        <fullName evidence="7">O-antigen ligase</fullName>
    </submittedName>
</protein>
<dbReference type="OrthoDB" id="27575at2"/>
<keyword evidence="7" id="KW-0436">Ligase</keyword>
<feature type="domain" description="O-antigen ligase-related" evidence="6">
    <location>
        <begin position="192"/>
        <end position="346"/>
    </location>
</feature>
<feature type="transmembrane region" description="Helical" evidence="5">
    <location>
        <begin position="370"/>
        <end position="386"/>
    </location>
</feature>
<evidence type="ECO:0000256" key="4">
    <source>
        <dbReference type="ARBA" id="ARBA00023136"/>
    </source>
</evidence>
<dbReference type="Proteomes" id="UP000219374">
    <property type="component" value="Unassembled WGS sequence"/>
</dbReference>
<keyword evidence="2 5" id="KW-0812">Transmembrane</keyword>
<evidence type="ECO:0000259" key="6">
    <source>
        <dbReference type="Pfam" id="PF04932"/>
    </source>
</evidence>
<evidence type="ECO:0000256" key="3">
    <source>
        <dbReference type="ARBA" id="ARBA00022989"/>
    </source>
</evidence>
<feature type="transmembrane region" description="Helical" evidence="5">
    <location>
        <begin position="334"/>
        <end position="358"/>
    </location>
</feature>
<dbReference type="InterPro" id="IPR007016">
    <property type="entry name" value="O-antigen_ligase-rel_domated"/>
</dbReference>
<name>A0A286D844_9GAMM</name>
<dbReference type="AlphaFoldDB" id="A0A286D844"/>
<evidence type="ECO:0000313" key="7">
    <source>
        <dbReference type="EMBL" id="SOD54803.1"/>
    </source>
</evidence>
<feature type="transmembrane region" description="Helical" evidence="5">
    <location>
        <begin position="160"/>
        <end position="177"/>
    </location>
</feature>
<evidence type="ECO:0000256" key="5">
    <source>
        <dbReference type="SAM" id="Phobius"/>
    </source>
</evidence>
<feature type="transmembrane region" description="Helical" evidence="5">
    <location>
        <begin position="105"/>
        <end position="122"/>
    </location>
</feature>
<evidence type="ECO:0000313" key="8">
    <source>
        <dbReference type="Proteomes" id="UP000219374"/>
    </source>
</evidence>
<reference evidence="7 8" key="1">
    <citation type="submission" date="2017-09" db="EMBL/GenBank/DDBJ databases">
        <authorList>
            <person name="Ehlers B."/>
            <person name="Leendertz F.H."/>
        </authorList>
    </citation>
    <scope>NUCLEOTIDE SEQUENCE [LARGE SCALE GENOMIC DNA]</scope>
    <source>
        <strain evidence="7 8">CGMCC 1.10978</strain>
    </source>
</reference>
<keyword evidence="3 5" id="KW-1133">Transmembrane helix</keyword>
<dbReference type="GO" id="GO:0016874">
    <property type="term" value="F:ligase activity"/>
    <property type="evidence" value="ECO:0007669"/>
    <property type="project" value="UniProtKB-KW"/>
</dbReference>
<evidence type="ECO:0000256" key="2">
    <source>
        <dbReference type="ARBA" id="ARBA00022692"/>
    </source>
</evidence>